<organism evidence="3 4">
    <name type="scientific">Seminavis robusta</name>
    <dbReference type="NCBI Taxonomy" id="568900"/>
    <lineage>
        <taxon>Eukaryota</taxon>
        <taxon>Sar</taxon>
        <taxon>Stramenopiles</taxon>
        <taxon>Ochrophyta</taxon>
        <taxon>Bacillariophyta</taxon>
        <taxon>Bacillariophyceae</taxon>
        <taxon>Bacillariophycidae</taxon>
        <taxon>Naviculales</taxon>
        <taxon>Naviculaceae</taxon>
        <taxon>Seminavis</taxon>
    </lineage>
</organism>
<keyword evidence="4" id="KW-1185">Reference proteome</keyword>
<protein>
    <submittedName>
        <fullName evidence="3">Uncharacterized protein</fullName>
    </submittedName>
</protein>
<gene>
    <name evidence="3" type="ORF">SEMRO_349_G123520.1</name>
</gene>
<proteinExistence type="predicted"/>
<comment type="caution">
    <text evidence="3">The sequence shown here is derived from an EMBL/GenBank/DDBJ whole genome shotgun (WGS) entry which is preliminary data.</text>
</comment>
<reference evidence="3" key="1">
    <citation type="submission" date="2020-06" db="EMBL/GenBank/DDBJ databases">
        <authorList>
            <consortium name="Plant Systems Biology data submission"/>
        </authorList>
    </citation>
    <scope>NUCLEOTIDE SEQUENCE</scope>
    <source>
        <strain evidence="3">D6</strain>
    </source>
</reference>
<dbReference type="EMBL" id="CAICTM010000348">
    <property type="protein sequence ID" value="CAB9508495.1"/>
    <property type="molecule type" value="Genomic_DNA"/>
</dbReference>
<sequence length="84" mass="8413">MKFVAAILNTLVVAVIVSVHGASAVKLRGAMEALTRKLQDNGADVGCITITGIDGTVRTPQPCNTAAPVSPGTGGDSSSSDSED</sequence>
<evidence type="ECO:0000256" key="1">
    <source>
        <dbReference type="SAM" id="MobiDB-lite"/>
    </source>
</evidence>
<feature type="chain" id="PRO_5040305872" evidence="2">
    <location>
        <begin position="25"/>
        <end position="84"/>
    </location>
</feature>
<accession>A0A9N8HDM0</accession>
<name>A0A9N8HDM0_9STRA</name>
<evidence type="ECO:0000313" key="3">
    <source>
        <dbReference type="EMBL" id="CAB9508495.1"/>
    </source>
</evidence>
<keyword evidence="2" id="KW-0732">Signal</keyword>
<feature type="signal peptide" evidence="2">
    <location>
        <begin position="1"/>
        <end position="24"/>
    </location>
</feature>
<feature type="region of interest" description="Disordered" evidence="1">
    <location>
        <begin position="59"/>
        <end position="84"/>
    </location>
</feature>
<dbReference type="Proteomes" id="UP001153069">
    <property type="component" value="Unassembled WGS sequence"/>
</dbReference>
<dbReference type="AlphaFoldDB" id="A0A9N8HDM0"/>
<evidence type="ECO:0000256" key="2">
    <source>
        <dbReference type="SAM" id="SignalP"/>
    </source>
</evidence>
<evidence type="ECO:0000313" key="4">
    <source>
        <dbReference type="Proteomes" id="UP001153069"/>
    </source>
</evidence>